<proteinExistence type="predicted"/>
<accession>A0A653DSX7</accession>
<protein>
    <submittedName>
        <fullName evidence="1">Uncharacterized protein</fullName>
    </submittedName>
</protein>
<dbReference type="Proteomes" id="UP000410492">
    <property type="component" value="Unassembled WGS sequence"/>
</dbReference>
<name>A0A653DSX7_CALMS</name>
<reference evidence="1 2" key="1">
    <citation type="submission" date="2019-01" db="EMBL/GenBank/DDBJ databases">
        <authorList>
            <person name="Sayadi A."/>
        </authorList>
    </citation>
    <scope>NUCLEOTIDE SEQUENCE [LARGE SCALE GENOMIC DNA]</scope>
</reference>
<sequence length="48" mass="5668">VDKSHSRIPLCAYAVQCAPRIHRLIHNQRFHNKFTDLNFSQCCDVRID</sequence>
<dbReference type="AlphaFoldDB" id="A0A653DSX7"/>
<feature type="non-terminal residue" evidence="1">
    <location>
        <position position="1"/>
    </location>
</feature>
<evidence type="ECO:0000313" key="2">
    <source>
        <dbReference type="Proteomes" id="UP000410492"/>
    </source>
</evidence>
<evidence type="ECO:0000313" key="1">
    <source>
        <dbReference type="EMBL" id="VEN63137.1"/>
    </source>
</evidence>
<dbReference type="EMBL" id="CAACVG010014422">
    <property type="protein sequence ID" value="VEN63137.1"/>
    <property type="molecule type" value="Genomic_DNA"/>
</dbReference>
<keyword evidence="2" id="KW-1185">Reference proteome</keyword>
<gene>
    <name evidence="1" type="ORF">CALMAC_LOCUS20051</name>
</gene>
<organism evidence="1 2">
    <name type="scientific">Callosobruchus maculatus</name>
    <name type="common">Southern cowpea weevil</name>
    <name type="synonym">Pulse bruchid</name>
    <dbReference type="NCBI Taxonomy" id="64391"/>
    <lineage>
        <taxon>Eukaryota</taxon>
        <taxon>Metazoa</taxon>
        <taxon>Ecdysozoa</taxon>
        <taxon>Arthropoda</taxon>
        <taxon>Hexapoda</taxon>
        <taxon>Insecta</taxon>
        <taxon>Pterygota</taxon>
        <taxon>Neoptera</taxon>
        <taxon>Endopterygota</taxon>
        <taxon>Coleoptera</taxon>
        <taxon>Polyphaga</taxon>
        <taxon>Cucujiformia</taxon>
        <taxon>Chrysomeloidea</taxon>
        <taxon>Chrysomelidae</taxon>
        <taxon>Bruchinae</taxon>
        <taxon>Bruchini</taxon>
        <taxon>Callosobruchus</taxon>
    </lineage>
</organism>